<dbReference type="PROSITE" id="PS00622">
    <property type="entry name" value="HTH_LUXR_1"/>
    <property type="match status" value="1"/>
</dbReference>
<dbReference type="OrthoDB" id="9797341at2"/>
<dbReference type="RefSeq" id="WP_057481604.1">
    <property type="nucleotide sequence ID" value="NZ_BMWR01000003.1"/>
</dbReference>
<gene>
    <name evidence="5" type="ORF">APR42_04155</name>
</gene>
<dbReference type="Proteomes" id="UP000051643">
    <property type="component" value="Unassembled WGS sequence"/>
</dbReference>
<evidence type="ECO:0000256" key="1">
    <source>
        <dbReference type="ARBA" id="ARBA00023015"/>
    </source>
</evidence>
<name>A0A0Q9Z834_9FLAO</name>
<feature type="domain" description="HTH luxR-type" evidence="4">
    <location>
        <begin position="266"/>
        <end position="331"/>
    </location>
</feature>
<dbReference type="EMBL" id="LKTP01000012">
    <property type="protein sequence ID" value="KRG29132.1"/>
    <property type="molecule type" value="Genomic_DNA"/>
</dbReference>
<dbReference type="PANTHER" id="PTHR44688">
    <property type="entry name" value="DNA-BINDING TRANSCRIPTIONAL ACTIVATOR DEVR_DOSR"/>
    <property type="match status" value="1"/>
</dbReference>
<keyword evidence="1" id="KW-0805">Transcription regulation</keyword>
<dbReference type="PRINTS" id="PR00038">
    <property type="entry name" value="HTHLUXR"/>
</dbReference>
<dbReference type="Gene3D" id="1.10.10.10">
    <property type="entry name" value="Winged helix-like DNA-binding domain superfamily/Winged helix DNA-binding domain"/>
    <property type="match status" value="1"/>
</dbReference>
<dbReference type="PANTHER" id="PTHR44688:SF16">
    <property type="entry name" value="DNA-BINDING TRANSCRIPTIONAL ACTIVATOR DEVR_DOSR"/>
    <property type="match status" value="1"/>
</dbReference>
<comment type="caution">
    <text evidence="5">The sequence shown here is derived from an EMBL/GenBank/DDBJ whole genome shotgun (WGS) entry which is preliminary data.</text>
</comment>
<evidence type="ECO:0000256" key="2">
    <source>
        <dbReference type="ARBA" id="ARBA00023125"/>
    </source>
</evidence>
<dbReference type="GO" id="GO:0006355">
    <property type="term" value="P:regulation of DNA-templated transcription"/>
    <property type="evidence" value="ECO:0007669"/>
    <property type="project" value="InterPro"/>
</dbReference>
<dbReference type="SUPFAM" id="SSF46894">
    <property type="entry name" value="C-terminal effector domain of the bipartite response regulators"/>
    <property type="match status" value="1"/>
</dbReference>
<dbReference type="SMART" id="SM00421">
    <property type="entry name" value="HTH_LUXR"/>
    <property type="match status" value="1"/>
</dbReference>
<sequence>MISDKKQLLLITNKQSMVDCVQEGVSMHFELTQANSLHIGFNIALNLLPDVILLDYSSFRSGRNFKNIANFKSNHFLTKAWLIVYAEDRFRAEAESRFRKVVDEFVYSPTMEALCGKIIKMVYANRSLSNFWKDAFMGMFNLISKPVLLLDQNEIIAMNDAFKQSFRVKNTKGLKLTDFVKCENVQKVKDSLRNFARGKHIKAATKTTLLLRNEKLRNARINFSKLNKNFGHQFVMFIDFVEKNEEINDNIGTSSEEVENCFRQNSQLTEFKFTNREKEIIELLIKGYKTKDISEALFISPKTIEKHRSNIIKRTNSDTILESIIYAISHDLIDYQKVQ</sequence>
<evidence type="ECO:0000256" key="3">
    <source>
        <dbReference type="ARBA" id="ARBA00023163"/>
    </source>
</evidence>
<dbReference type="STRING" id="270918.APR42_04155"/>
<dbReference type="InterPro" id="IPR000792">
    <property type="entry name" value="Tscrpt_reg_LuxR_C"/>
</dbReference>
<evidence type="ECO:0000313" key="6">
    <source>
        <dbReference type="Proteomes" id="UP000051643"/>
    </source>
</evidence>
<dbReference type="InterPro" id="IPR036388">
    <property type="entry name" value="WH-like_DNA-bd_sf"/>
</dbReference>
<dbReference type="Pfam" id="PF00196">
    <property type="entry name" value="GerE"/>
    <property type="match status" value="1"/>
</dbReference>
<dbReference type="InterPro" id="IPR016032">
    <property type="entry name" value="Sig_transdc_resp-reg_C-effctor"/>
</dbReference>
<keyword evidence="2" id="KW-0238">DNA-binding</keyword>
<organism evidence="5 6">
    <name type="scientific">Salegentibacter mishustinae</name>
    <dbReference type="NCBI Taxonomy" id="270918"/>
    <lineage>
        <taxon>Bacteria</taxon>
        <taxon>Pseudomonadati</taxon>
        <taxon>Bacteroidota</taxon>
        <taxon>Flavobacteriia</taxon>
        <taxon>Flavobacteriales</taxon>
        <taxon>Flavobacteriaceae</taxon>
        <taxon>Salegentibacter</taxon>
    </lineage>
</organism>
<keyword evidence="3" id="KW-0804">Transcription</keyword>
<evidence type="ECO:0000313" key="5">
    <source>
        <dbReference type="EMBL" id="KRG29132.1"/>
    </source>
</evidence>
<proteinExistence type="predicted"/>
<accession>A0A0Q9Z834</accession>
<dbReference type="GO" id="GO:0003677">
    <property type="term" value="F:DNA binding"/>
    <property type="evidence" value="ECO:0007669"/>
    <property type="project" value="UniProtKB-KW"/>
</dbReference>
<protein>
    <submittedName>
        <fullName evidence="5">LuxR family transcriptional regulator</fullName>
    </submittedName>
</protein>
<reference evidence="5" key="1">
    <citation type="submission" date="2015-10" db="EMBL/GenBank/DDBJ databases">
        <title>Draft genome sequence of Salegentibacter mishustinae KCTC 12263.</title>
        <authorList>
            <person name="Lin W."/>
            <person name="Zheng Q."/>
        </authorList>
    </citation>
    <scope>NUCLEOTIDE SEQUENCE [LARGE SCALE GENOMIC DNA]</scope>
    <source>
        <strain evidence="5">KCTC 12263</strain>
    </source>
</reference>
<dbReference type="PROSITE" id="PS50043">
    <property type="entry name" value="HTH_LUXR_2"/>
    <property type="match status" value="1"/>
</dbReference>
<evidence type="ECO:0000259" key="4">
    <source>
        <dbReference type="PROSITE" id="PS50043"/>
    </source>
</evidence>
<keyword evidence="6" id="KW-1185">Reference proteome</keyword>
<dbReference type="CDD" id="cd06170">
    <property type="entry name" value="LuxR_C_like"/>
    <property type="match status" value="1"/>
</dbReference>
<dbReference type="AlphaFoldDB" id="A0A0Q9Z834"/>